<protein>
    <submittedName>
        <fullName evidence="2">Succinate dehydrogenase hydrophobic subunit</fullName>
    </submittedName>
</protein>
<reference evidence="2" key="1">
    <citation type="submission" date="2017-08" db="EMBL/GenBank/DDBJ databases">
        <title>Systematics and comparative genomics of Betaphycus, Kappaphycus and Eucheuma (Solieriaceae, Rhodophyta) base on mitochondrial genome.</title>
        <authorList>
            <person name="Li Y."/>
            <person name="Liu N."/>
            <person name="Wang X."/>
            <person name="Tang X."/>
            <person name="Zhang L."/>
            <person name="Meinita M.D.N."/>
            <person name="Wang G."/>
            <person name="Yin H."/>
            <person name="Liu C."/>
            <person name="Jin Y."/>
            <person name="Wang H."/>
            <person name="Chi S."/>
            <person name="Liu T."/>
        </authorList>
    </citation>
    <scope>NUCLEOTIDE SEQUENCE</scope>
</reference>
<accession>A0A2H4QI56</accession>
<evidence type="ECO:0000313" key="2">
    <source>
        <dbReference type="EMBL" id="ATX68857.1"/>
    </source>
</evidence>
<dbReference type="EMBL" id="MF680515">
    <property type="protein sequence ID" value="ATX68857.1"/>
    <property type="molecule type" value="Genomic_DNA"/>
</dbReference>
<name>A0A2H4QI56_9FLOR</name>
<dbReference type="AlphaFoldDB" id="A0A2H4QI56"/>
<dbReference type="Gene3D" id="1.20.1300.10">
    <property type="entry name" value="Fumarate reductase/succinate dehydrogenase, transmembrane subunit"/>
    <property type="match status" value="1"/>
</dbReference>
<keyword evidence="1" id="KW-1133">Transmembrane helix</keyword>
<organism evidence="2">
    <name type="scientific">Eucheuma denticulatum</name>
    <dbReference type="NCBI Taxonomy" id="305493"/>
    <lineage>
        <taxon>Eukaryota</taxon>
        <taxon>Rhodophyta</taxon>
        <taxon>Florideophyceae</taxon>
        <taxon>Rhodymeniophycidae</taxon>
        <taxon>Gigartinales</taxon>
        <taxon>Solieriaceae</taxon>
        <taxon>Eucheuma</taxon>
    </lineage>
</organism>
<sequence>MFTIEWIVLRLSVLFLLFGLIFEIEVIIVLLGFIIFHVRIGIITILYDYIHVRKIRLFFLSLVKILSIEMSKYIVEFLL</sequence>
<dbReference type="GeneID" id="35117575"/>
<keyword evidence="1" id="KW-0812">Transmembrane</keyword>
<keyword evidence="1" id="KW-0472">Membrane</keyword>
<dbReference type="SUPFAM" id="SSF81343">
    <property type="entry name" value="Fumarate reductase respiratory complex transmembrane subunits"/>
    <property type="match status" value="1"/>
</dbReference>
<gene>
    <name evidence="2" type="primary">sdh4</name>
</gene>
<feature type="transmembrane region" description="Helical" evidence="1">
    <location>
        <begin position="12"/>
        <end position="36"/>
    </location>
</feature>
<dbReference type="RefSeq" id="YP_009445915.1">
    <property type="nucleotide sequence ID" value="NC_036432.1"/>
</dbReference>
<proteinExistence type="predicted"/>
<keyword evidence="2" id="KW-0496">Mitochondrion</keyword>
<dbReference type="GO" id="GO:0016020">
    <property type="term" value="C:membrane"/>
    <property type="evidence" value="ECO:0007669"/>
    <property type="project" value="InterPro"/>
</dbReference>
<geneLocation type="mitochondrion" evidence="2"/>
<evidence type="ECO:0000256" key="1">
    <source>
        <dbReference type="SAM" id="Phobius"/>
    </source>
</evidence>
<dbReference type="InterPro" id="IPR034804">
    <property type="entry name" value="SQR/QFR_C/D"/>
</dbReference>